<evidence type="ECO:0000256" key="7">
    <source>
        <dbReference type="ARBA" id="ARBA00023242"/>
    </source>
</evidence>
<dbReference type="EC" id="3.1.-.-" evidence="8"/>
<dbReference type="InterPro" id="IPR013083">
    <property type="entry name" value="Znf_RING/FYVE/PHD"/>
</dbReference>
<reference evidence="10 11" key="1">
    <citation type="submission" date="2016-05" db="EMBL/GenBank/DDBJ databases">
        <title>First whole genome sequencing of Entamoeba histolytica HM1:IMSS-clone-6.</title>
        <authorList>
            <person name="Mukherjee Avik.K."/>
            <person name="Izumyama S."/>
            <person name="Nakada-Tsukui K."/>
            <person name="Nozaki T."/>
        </authorList>
    </citation>
    <scope>NUCLEOTIDE SEQUENCE [LARGE SCALE GENOMIC DNA]</scope>
    <source>
        <strain evidence="10 11">HM1:IMSS clone 6</strain>
    </source>
</reference>
<dbReference type="PROSITE" id="PS50164">
    <property type="entry name" value="GIY_YIG"/>
    <property type="match status" value="1"/>
</dbReference>
<comment type="caution">
    <text evidence="8">Lacks conserved residue(s) required for the propagation of feature annotation.</text>
</comment>
<evidence type="ECO:0000256" key="5">
    <source>
        <dbReference type="ARBA" id="ARBA00023172"/>
    </source>
</evidence>
<keyword evidence="6 8" id="KW-0234">DNA repair</keyword>
<dbReference type="GO" id="GO:0008821">
    <property type="term" value="F:crossover junction DNA endonuclease activity"/>
    <property type="evidence" value="ECO:0007669"/>
    <property type="project" value="TreeGrafter"/>
</dbReference>
<dbReference type="Gene3D" id="3.30.40.10">
    <property type="entry name" value="Zinc/RING finger domain, C3HC4 (zinc finger)"/>
    <property type="match status" value="1"/>
</dbReference>
<dbReference type="VEuPathDB" id="AmoebaDB:EHI_156250"/>
<evidence type="ECO:0000256" key="2">
    <source>
        <dbReference type="ARBA" id="ARBA00022759"/>
    </source>
</evidence>
<dbReference type="Pfam" id="PF01541">
    <property type="entry name" value="GIY-YIG"/>
    <property type="match status" value="1"/>
</dbReference>
<comment type="similarity">
    <text evidence="8">Belongs to the SLX1 family.</text>
</comment>
<keyword evidence="7 8" id="KW-0539">Nucleus</keyword>
<dbReference type="InterPro" id="IPR027520">
    <property type="entry name" value="Slx1"/>
</dbReference>
<comment type="subunit">
    <text evidence="8">Forms a heterodimer with a member of the SLX4 family.</text>
</comment>
<dbReference type="VEuPathDB" id="AmoebaDB:KM1_190470"/>
<dbReference type="HAMAP" id="MF_03100">
    <property type="entry name" value="Endonuc_su_Slx1"/>
    <property type="match status" value="1"/>
</dbReference>
<dbReference type="GO" id="GO:0033557">
    <property type="term" value="C:Slx1-Slx4 complex"/>
    <property type="evidence" value="ECO:0007669"/>
    <property type="project" value="UniProtKB-UniRule"/>
</dbReference>
<dbReference type="PANTHER" id="PTHR20208">
    <property type="entry name" value="STRUCTURE-SPECIFIC ENDONUCLEASE SUBUNIT SLX1"/>
    <property type="match status" value="1"/>
</dbReference>
<evidence type="ECO:0000256" key="8">
    <source>
        <dbReference type="HAMAP-Rule" id="MF_03100"/>
    </source>
</evidence>
<dbReference type="VEuPathDB" id="AmoebaDB:EHI7A_112820"/>
<keyword evidence="4 8" id="KW-0378">Hydrolase</keyword>
<evidence type="ECO:0000256" key="4">
    <source>
        <dbReference type="ARBA" id="ARBA00022801"/>
    </source>
</evidence>
<dbReference type="CDD" id="cd10455">
    <property type="entry name" value="GIY-YIG_SLX1"/>
    <property type="match status" value="1"/>
</dbReference>
<protein>
    <recommendedName>
        <fullName evidence="8">Structure-specific endonuclease subunit SLX1 homolog</fullName>
        <ecNumber evidence="8">3.1.-.-</ecNumber>
    </recommendedName>
</protein>
<gene>
    <name evidence="10" type="ORF">CL6EHI_156250</name>
</gene>
<evidence type="ECO:0000256" key="6">
    <source>
        <dbReference type="ARBA" id="ARBA00023204"/>
    </source>
</evidence>
<name>A0A5K1UYS3_ENTHI</name>
<comment type="caution">
    <text evidence="10">The sequence shown here is derived from an EMBL/GenBank/DDBJ whole genome shotgun (WGS) entry which is preliminary data.</text>
</comment>
<evidence type="ECO:0000313" key="11">
    <source>
        <dbReference type="Proteomes" id="UP000078387"/>
    </source>
</evidence>
<comment type="cofactor">
    <cofactor evidence="8">
        <name>a divalent metal cation</name>
        <dbReference type="ChEBI" id="CHEBI:60240"/>
    </cofactor>
</comment>
<dbReference type="VEuPathDB" id="AmoebaDB:EHI5A_106250"/>
<keyword evidence="5 8" id="KW-0233">DNA recombination</keyword>
<evidence type="ECO:0000259" key="9">
    <source>
        <dbReference type="PROSITE" id="PS50164"/>
    </source>
</evidence>
<dbReference type="EMBL" id="BDEQ01000001">
    <property type="protein sequence ID" value="GAT96216.1"/>
    <property type="molecule type" value="Genomic_DNA"/>
</dbReference>
<keyword evidence="1 8" id="KW-0540">Nuclease</keyword>
<evidence type="ECO:0000256" key="1">
    <source>
        <dbReference type="ARBA" id="ARBA00022722"/>
    </source>
</evidence>
<comment type="function">
    <text evidence="8">Catalytic subunit of a heterodimeric structure-specific endonuclease that resolves DNA secondary structures generated during DNA repair and recombination. Has endonuclease activity towards branched DNA substrates, introducing single-strand cuts in duplex DNA close to junctions with ss-DNA.</text>
</comment>
<dbReference type="InterPro" id="IPR035901">
    <property type="entry name" value="GIY-YIG_endonuc_sf"/>
</dbReference>
<dbReference type="GO" id="GO:0017108">
    <property type="term" value="F:5'-flap endonuclease activity"/>
    <property type="evidence" value="ECO:0007669"/>
    <property type="project" value="InterPro"/>
</dbReference>
<dbReference type="VEuPathDB" id="AmoebaDB:EHI8A_122060"/>
<dbReference type="InterPro" id="IPR048749">
    <property type="entry name" value="SLX1_C"/>
</dbReference>
<comment type="subcellular location">
    <subcellularLocation>
        <location evidence="8">Nucleus</location>
    </subcellularLocation>
</comment>
<keyword evidence="3 8" id="KW-0227">DNA damage</keyword>
<dbReference type="PANTHER" id="PTHR20208:SF10">
    <property type="entry name" value="STRUCTURE-SPECIFIC ENDONUCLEASE SUBUNIT SLX1"/>
    <property type="match status" value="1"/>
</dbReference>
<evidence type="ECO:0000313" key="10">
    <source>
        <dbReference type="EMBL" id="GAT96216.1"/>
    </source>
</evidence>
<dbReference type="InterPro" id="IPR000305">
    <property type="entry name" value="GIY-YIG_endonuc"/>
</dbReference>
<accession>A0A5K1UYS3</accession>
<keyword evidence="2 8" id="KW-0255">Endonuclease</keyword>
<organism evidence="10 11">
    <name type="scientific">Entamoeba histolytica</name>
    <dbReference type="NCBI Taxonomy" id="5759"/>
    <lineage>
        <taxon>Eukaryota</taxon>
        <taxon>Amoebozoa</taxon>
        <taxon>Evosea</taxon>
        <taxon>Archamoebae</taxon>
        <taxon>Mastigamoebida</taxon>
        <taxon>Entamoebidae</taxon>
        <taxon>Entamoeba</taxon>
    </lineage>
</organism>
<dbReference type="Pfam" id="PF21202">
    <property type="entry name" value="SLX1_C"/>
    <property type="match status" value="1"/>
</dbReference>
<dbReference type="Proteomes" id="UP000078387">
    <property type="component" value="Unassembled WGS sequence"/>
</dbReference>
<evidence type="ECO:0000256" key="3">
    <source>
        <dbReference type="ARBA" id="ARBA00022763"/>
    </source>
</evidence>
<dbReference type="OMA" id="HNRGCDF"/>
<dbReference type="InterPro" id="IPR050381">
    <property type="entry name" value="SLX1_endonuclease"/>
</dbReference>
<dbReference type="GO" id="GO:0000724">
    <property type="term" value="P:double-strand break repair via homologous recombination"/>
    <property type="evidence" value="ECO:0007669"/>
    <property type="project" value="TreeGrafter"/>
</dbReference>
<proteinExistence type="inferred from homology"/>
<sequence length="308" mass="35885">MEKNISSMKFCVYLLTSINPGFKYHTYIGKTTCPPRRIKQHNGIISGGAFKTEAKRPWEMVIVVHSFPTQTKVLQFEWDWQHPEKGRRVRQAFDNMKGKHCGTMFSLQYKIRLLAEILQMPAYCKLPLSVYITTHRYDNFLNDCPPLPKQITVEYGDLNDIMKCVGIARIDRKEKTKIKHDNIFDNLHGTSQSQLSQLIEDFHLDDKTSQEVTVTEEQKKIQMQKELKEIQNTSSNCFICQQRIKLDQRIVKCLYKCGMKAHLCCLGKMFSENTHTLIPTTGNCPKCQREIRWGDIIKVLKNKTIESF</sequence>
<dbReference type="AlphaFoldDB" id="A0A5K1UYS3"/>
<dbReference type="Gene3D" id="3.40.1440.10">
    <property type="entry name" value="GIY-YIG endonuclease"/>
    <property type="match status" value="1"/>
</dbReference>
<feature type="domain" description="GIY-YIG" evidence="9">
    <location>
        <begin position="8"/>
        <end position="91"/>
    </location>
</feature>